<dbReference type="GO" id="GO:0003677">
    <property type="term" value="F:DNA binding"/>
    <property type="evidence" value="ECO:0007669"/>
    <property type="project" value="InterPro"/>
</dbReference>
<dbReference type="Proteomes" id="UP000016567">
    <property type="component" value="Unassembled WGS sequence"/>
</dbReference>
<reference evidence="1 2" key="1">
    <citation type="submission" date="2013-09" db="EMBL/GenBank/DDBJ databases">
        <title>Whole genome shotgun sequence of Vibrio azureus NBRC 104587.</title>
        <authorList>
            <person name="Isaki S."/>
            <person name="Hosoyama A."/>
            <person name="Numata M."/>
            <person name="Hashimoto M."/>
            <person name="Hosoyama Y."/>
            <person name="Tsuchikane K."/>
            <person name="Noguchi M."/>
            <person name="Hirakata S."/>
            <person name="Ichikawa N."/>
            <person name="Ohji S."/>
            <person name="Yamazoe A."/>
            <person name="Fujita N."/>
        </authorList>
    </citation>
    <scope>NUCLEOTIDE SEQUENCE [LARGE SCALE GENOMIC DNA]</scope>
    <source>
        <strain evidence="1 2">NBRC 104587</strain>
    </source>
</reference>
<evidence type="ECO:0000313" key="1">
    <source>
        <dbReference type="EMBL" id="GAD76182.1"/>
    </source>
</evidence>
<comment type="caution">
    <text evidence="1">The sequence shown here is derived from an EMBL/GenBank/DDBJ whole genome shotgun (WGS) entry which is preliminary data.</text>
</comment>
<evidence type="ECO:0008006" key="3">
    <source>
        <dbReference type="Google" id="ProtNLM"/>
    </source>
</evidence>
<dbReference type="EMBL" id="BATL01000039">
    <property type="protein sequence ID" value="GAD76182.1"/>
    <property type="molecule type" value="Genomic_DNA"/>
</dbReference>
<accession>U3ASF7</accession>
<dbReference type="SUPFAM" id="SSF47413">
    <property type="entry name" value="lambda repressor-like DNA-binding domains"/>
    <property type="match status" value="1"/>
</dbReference>
<keyword evidence="2" id="KW-1185">Reference proteome</keyword>
<protein>
    <recommendedName>
        <fullName evidence="3">HTH cro/C1-type domain-containing protein</fullName>
    </recommendedName>
</protein>
<name>U3ASF7_9VIBR</name>
<dbReference type="OrthoDB" id="5893746at2"/>
<dbReference type="AlphaFoldDB" id="U3ASF7"/>
<proteinExistence type="predicted"/>
<dbReference type="InterPro" id="IPR010982">
    <property type="entry name" value="Lambda_DNA-bd_dom_sf"/>
</dbReference>
<dbReference type="RefSeq" id="WP_021709932.1">
    <property type="nucleotide sequence ID" value="NZ_BAOB01000349.1"/>
</dbReference>
<organism evidence="1 2">
    <name type="scientific">Vibrio azureus NBRC 104587</name>
    <dbReference type="NCBI Taxonomy" id="1219077"/>
    <lineage>
        <taxon>Bacteria</taxon>
        <taxon>Pseudomonadati</taxon>
        <taxon>Pseudomonadota</taxon>
        <taxon>Gammaproteobacteria</taxon>
        <taxon>Vibrionales</taxon>
        <taxon>Vibrionaceae</taxon>
        <taxon>Vibrio</taxon>
    </lineage>
</organism>
<gene>
    <name evidence="1" type="ORF">VAZ01S_039_00070</name>
</gene>
<sequence length="102" mass="11513">MDSLEKRVHKALLESTLSNSEIARRCKVARSTIPLWKEGRAIRSDNLAKVCEILGIDDSLELSLRPIQKNLVRTISALPEEHDHILKSLETLLQALDQKSNT</sequence>
<dbReference type="Gene3D" id="1.10.260.40">
    <property type="entry name" value="lambda repressor-like DNA-binding domains"/>
    <property type="match status" value="1"/>
</dbReference>
<evidence type="ECO:0000313" key="2">
    <source>
        <dbReference type="Proteomes" id="UP000016567"/>
    </source>
</evidence>